<comment type="subunit">
    <text evidence="5">NDH-1 is composed of 14 different subunits. Subunits NuoA, H, J, K, L, M, N constitute the membrane sector of the complex.</text>
</comment>
<name>A0A8J7SKI6_9PROT</name>
<keyword evidence="3 5" id="KW-1133">Transmembrane helix</keyword>
<dbReference type="NCBIfam" id="NF004440">
    <property type="entry name" value="PRK05777.1-3"/>
    <property type="match status" value="1"/>
</dbReference>
<dbReference type="GO" id="GO:0012505">
    <property type="term" value="C:endomembrane system"/>
    <property type="evidence" value="ECO:0007669"/>
    <property type="project" value="UniProtKB-SubCell"/>
</dbReference>
<dbReference type="Pfam" id="PF00361">
    <property type="entry name" value="Proton_antipo_M"/>
    <property type="match status" value="1"/>
</dbReference>
<keyword evidence="5" id="KW-0520">NAD</keyword>
<evidence type="ECO:0000256" key="1">
    <source>
        <dbReference type="ARBA" id="ARBA00004127"/>
    </source>
</evidence>
<dbReference type="InterPro" id="IPR001750">
    <property type="entry name" value="ND/Mrp_TM"/>
</dbReference>
<keyword evidence="9" id="KW-1185">Reference proteome</keyword>
<organism evidence="8 9">
    <name type="scientific">Marivibrio halodurans</name>
    <dbReference type="NCBI Taxonomy" id="2039722"/>
    <lineage>
        <taxon>Bacteria</taxon>
        <taxon>Pseudomonadati</taxon>
        <taxon>Pseudomonadota</taxon>
        <taxon>Alphaproteobacteria</taxon>
        <taxon>Rhodospirillales</taxon>
        <taxon>Rhodospirillaceae</taxon>
        <taxon>Marivibrio</taxon>
    </lineage>
</organism>
<dbReference type="AlphaFoldDB" id="A0A8J7SKI6"/>
<comment type="subcellular location">
    <subcellularLocation>
        <location evidence="5">Cell membrane</location>
        <topology evidence="5">Multi-pass membrane protein</topology>
    </subcellularLocation>
    <subcellularLocation>
        <location evidence="1">Endomembrane system</location>
        <topology evidence="1">Multi-pass membrane protein</topology>
    </subcellularLocation>
    <subcellularLocation>
        <location evidence="6">Membrane</location>
        <topology evidence="6">Multi-pass membrane protein</topology>
    </subcellularLocation>
</comment>
<dbReference type="InterPro" id="IPR010096">
    <property type="entry name" value="NADH-Q_OxRdtase_suN/2"/>
</dbReference>
<comment type="function">
    <text evidence="5">NDH-1 shuttles electrons from NADH, via FMN and iron-sulfur (Fe-S) centers, to quinones in the respiratory chain. The immediate electron acceptor for the enzyme in this species is believed to be ubiquinone. Couples the redox reaction to proton translocation (for every two electrons transferred, four hydrogen ions are translocated across the cytoplasmic membrane), and thus conserves the redox energy in a proton gradient.</text>
</comment>
<feature type="transmembrane region" description="Helical" evidence="5">
    <location>
        <begin position="446"/>
        <end position="465"/>
    </location>
</feature>
<evidence type="ECO:0000256" key="6">
    <source>
        <dbReference type="RuleBase" id="RU000320"/>
    </source>
</evidence>
<dbReference type="Proteomes" id="UP000672602">
    <property type="component" value="Unassembled WGS sequence"/>
</dbReference>
<feature type="transmembrane region" description="Helical" evidence="5">
    <location>
        <begin position="241"/>
        <end position="260"/>
    </location>
</feature>
<accession>A0A8J7SKI6</accession>
<keyword evidence="5" id="KW-0813">Transport</keyword>
<feature type="transmembrane region" description="Helical" evidence="5">
    <location>
        <begin position="204"/>
        <end position="229"/>
    </location>
</feature>
<proteinExistence type="inferred from homology"/>
<keyword evidence="8" id="KW-0560">Oxidoreductase</keyword>
<reference evidence="8" key="1">
    <citation type="submission" date="2021-04" db="EMBL/GenBank/DDBJ databases">
        <authorList>
            <person name="Zhang D.-C."/>
        </authorList>
    </citation>
    <scope>NUCLEOTIDE SEQUENCE</scope>
    <source>
        <strain evidence="8">CGMCC 1.15697</strain>
    </source>
</reference>
<feature type="transmembrane region" description="Helical" evidence="5">
    <location>
        <begin position="324"/>
        <end position="348"/>
    </location>
</feature>
<dbReference type="GO" id="GO:0042773">
    <property type="term" value="P:ATP synthesis coupled electron transport"/>
    <property type="evidence" value="ECO:0007669"/>
    <property type="project" value="InterPro"/>
</dbReference>
<dbReference type="GO" id="GO:0008137">
    <property type="term" value="F:NADH dehydrogenase (ubiquinone) activity"/>
    <property type="evidence" value="ECO:0007669"/>
    <property type="project" value="InterPro"/>
</dbReference>
<keyword evidence="5" id="KW-0830">Ubiquinone</keyword>
<comment type="similarity">
    <text evidence="5">Belongs to the complex I subunit 2 family.</text>
</comment>
<dbReference type="PRINTS" id="PR01434">
    <property type="entry name" value="NADHDHGNASE5"/>
</dbReference>
<feature type="transmembrane region" description="Helical" evidence="5">
    <location>
        <begin position="272"/>
        <end position="293"/>
    </location>
</feature>
<dbReference type="RefSeq" id="WP_210680116.1">
    <property type="nucleotide sequence ID" value="NZ_JAGMWN010000001.1"/>
</dbReference>
<evidence type="ECO:0000256" key="3">
    <source>
        <dbReference type="ARBA" id="ARBA00022989"/>
    </source>
</evidence>
<protein>
    <recommendedName>
        <fullName evidence="5">NADH-quinone oxidoreductase subunit N</fullName>
        <ecNumber evidence="5">7.1.1.-</ecNumber>
    </recommendedName>
    <alternativeName>
        <fullName evidence="5">NADH dehydrogenase I subunit N</fullName>
    </alternativeName>
    <alternativeName>
        <fullName evidence="5">NDH-1 subunit N</fullName>
    </alternativeName>
</protein>
<dbReference type="GO" id="GO:0048038">
    <property type="term" value="F:quinone binding"/>
    <property type="evidence" value="ECO:0007669"/>
    <property type="project" value="UniProtKB-KW"/>
</dbReference>
<dbReference type="PANTHER" id="PTHR22773">
    <property type="entry name" value="NADH DEHYDROGENASE"/>
    <property type="match status" value="1"/>
</dbReference>
<gene>
    <name evidence="5 8" type="primary">nuoN</name>
    <name evidence="8" type="ORF">KAJ83_00810</name>
</gene>
<evidence type="ECO:0000313" key="9">
    <source>
        <dbReference type="Proteomes" id="UP000672602"/>
    </source>
</evidence>
<keyword evidence="5" id="KW-0874">Quinone</keyword>
<comment type="catalytic activity">
    <reaction evidence="5">
        <text>a quinone + NADH + 5 H(+)(in) = a quinol + NAD(+) + 4 H(+)(out)</text>
        <dbReference type="Rhea" id="RHEA:57888"/>
        <dbReference type="ChEBI" id="CHEBI:15378"/>
        <dbReference type="ChEBI" id="CHEBI:24646"/>
        <dbReference type="ChEBI" id="CHEBI:57540"/>
        <dbReference type="ChEBI" id="CHEBI:57945"/>
        <dbReference type="ChEBI" id="CHEBI:132124"/>
    </reaction>
</comment>
<keyword evidence="2 5" id="KW-0812">Transmembrane</keyword>
<feature type="transmembrane region" description="Helical" evidence="5">
    <location>
        <begin position="369"/>
        <end position="386"/>
    </location>
</feature>
<dbReference type="GO" id="GO:0050136">
    <property type="term" value="F:NADH dehydrogenase (quinone) (non-electrogenic) activity"/>
    <property type="evidence" value="ECO:0007669"/>
    <property type="project" value="UniProtKB-UniRule"/>
</dbReference>
<evidence type="ECO:0000313" key="8">
    <source>
        <dbReference type="EMBL" id="MBP5855531.1"/>
    </source>
</evidence>
<dbReference type="EC" id="7.1.1.-" evidence="5"/>
<feature type="transmembrane region" description="Helical" evidence="5">
    <location>
        <begin position="12"/>
        <end position="31"/>
    </location>
</feature>
<evidence type="ECO:0000259" key="7">
    <source>
        <dbReference type="Pfam" id="PF00361"/>
    </source>
</evidence>
<dbReference type="HAMAP" id="MF_00445">
    <property type="entry name" value="NDH1_NuoN_1"/>
    <property type="match status" value="1"/>
</dbReference>
<feature type="transmembrane region" description="Helical" evidence="5">
    <location>
        <begin position="75"/>
        <end position="94"/>
    </location>
</feature>
<feature type="transmembrane region" description="Helical" evidence="5">
    <location>
        <begin position="406"/>
        <end position="425"/>
    </location>
</feature>
<sequence length="483" mass="51112">MMSELPIMGPALPEIFLAIAVMGLMMVGVFVKPDRALPLVSALAIAVLLVAGALIAAGGGGYQLAFGDLFVVDRFAVFMKLLVIAGSVLAIIMSEGFIRREGMDRFEYPVLICLATLGMLMMVSANDLIALYIGLELQSLSLYVTASLQRDRLRSTEAGLKYFVLGALSSGMLLYGASLIYGFGGTTEFGALAAHFGELESVPVGVITGIVFLVAGLAFKVSAVPFHMWTPDVYEGAPTPVTAFFAVAPKIAAMALLLRVMMGPFGGMVGEWFQIIWFVSAASMVLGAFAAIPQTNIKRLMAYSSIGHVGYALIGLAAGTEEGVTGILIYMAIYLVMNVGTFACILSMKVKGRMVEQISDLAGLAKTKPAMAAALLIFMFSMAGIPPMAGFFGKLYVFRAAINAELYTLAVIGALASVVSAFYYLRIVKVMYFDEPAEAFDPVETRGLKAIIGVAGVIVLAFIFYPSLLADNAAVAAVSLLQG</sequence>
<dbReference type="GO" id="GO:0005886">
    <property type="term" value="C:plasma membrane"/>
    <property type="evidence" value="ECO:0007669"/>
    <property type="project" value="UniProtKB-SubCell"/>
</dbReference>
<evidence type="ECO:0000256" key="5">
    <source>
        <dbReference type="HAMAP-Rule" id="MF_00445"/>
    </source>
</evidence>
<keyword evidence="5" id="KW-1003">Cell membrane</keyword>
<feature type="transmembrane region" description="Helical" evidence="5">
    <location>
        <begin position="43"/>
        <end position="63"/>
    </location>
</feature>
<dbReference type="NCBIfam" id="TIGR01770">
    <property type="entry name" value="NDH_I_N"/>
    <property type="match status" value="1"/>
</dbReference>
<feature type="transmembrane region" description="Helical" evidence="5">
    <location>
        <begin position="160"/>
        <end position="184"/>
    </location>
</feature>
<evidence type="ECO:0000256" key="2">
    <source>
        <dbReference type="ARBA" id="ARBA00022692"/>
    </source>
</evidence>
<feature type="transmembrane region" description="Helical" evidence="5">
    <location>
        <begin position="106"/>
        <end position="123"/>
    </location>
</feature>
<dbReference type="EMBL" id="JAGMWN010000001">
    <property type="protein sequence ID" value="MBP5855531.1"/>
    <property type="molecule type" value="Genomic_DNA"/>
</dbReference>
<keyword evidence="4 5" id="KW-0472">Membrane</keyword>
<feature type="domain" description="NADH:quinone oxidoreductase/Mrp antiporter transmembrane" evidence="7">
    <location>
        <begin position="125"/>
        <end position="419"/>
    </location>
</feature>
<keyword evidence="5" id="KW-1278">Translocase</keyword>
<evidence type="ECO:0000256" key="4">
    <source>
        <dbReference type="ARBA" id="ARBA00023136"/>
    </source>
</evidence>
<comment type="caution">
    <text evidence="8">The sequence shown here is derived from an EMBL/GenBank/DDBJ whole genome shotgun (WGS) entry which is preliminary data.</text>
</comment>